<dbReference type="InterPro" id="IPR000010">
    <property type="entry name" value="Cystatin_dom"/>
</dbReference>
<keyword evidence="1 3" id="KW-0646">Protease inhibitor</keyword>
<proteinExistence type="evidence at transcript level"/>
<evidence type="ECO:0000256" key="3">
    <source>
        <dbReference type="RuleBase" id="RU362130"/>
    </source>
</evidence>
<dbReference type="GO" id="GO:0004869">
    <property type="term" value="F:cysteine-type endopeptidase inhibitor activity"/>
    <property type="evidence" value="ECO:0007669"/>
    <property type="project" value="UniProtKB-KW"/>
</dbReference>
<dbReference type="SUPFAM" id="SSF54403">
    <property type="entry name" value="Cystatin/monellin"/>
    <property type="match status" value="1"/>
</dbReference>
<dbReference type="PANTHER" id="PTHR11413:SF110">
    <property type="entry name" value="CYSTEINE PROTEINASE INHIBITOR 6"/>
    <property type="match status" value="1"/>
</dbReference>
<accession>I3SBX7</accession>
<dbReference type="Pfam" id="PF16845">
    <property type="entry name" value="SQAPI"/>
    <property type="match status" value="1"/>
</dbReference>
<dbReference type="InterPro" id="IPR046350">
    <property type="entry name" value="Cystatin_sf"/>
</dbReference>
<evidence type="ECO:0000313" key="5">
    <source>
        <dbReference type="EMBL" id="AFK37769.1"/>
    </source>
</evidence>
<evidence type="ECO:0000256" key="2">
    <source>
        <dbReference type="ARBA" id="ARBA00022704"/>
    </source>
</evidence>
<dbReference type="EMBL" id="BT137974">
    <property type="protein sequence ID" value="AFK37769.1"/>
    <property type="molecule type" value="mRNA"/>
</dbReference>
<sequence length="114" mass="13134">MQNALLEFARVLKTKEQVIAGKIYYLTLEAIDGGKKKIYEAKIWVKPWMNFIQLQEFKLAHVTSPFRSSNLGVKQGEGLLISSHEYPSRMFLSSPLCCTMSPQFMVELRRTSFN</sequence>
<dbReference type="Gene3D" id="3.10.450.10">
    <property type="match status" value="1"/>
</dbReference>
<comment type="similarity">
    <text evidence="3">Belongs to the cystatin family. Phytocystatin subfamily.</text>
</comment>
<keyword evidence="2 3" id="KW-0789">Thiol protease inhibitor</keyword>
<evidence type="ECO:0000259" key="4">
    <source>
        <dbReference type="Pfam" id="PF16845"/>
    </source>
</evidence>
<dbReference type="InterPro" id="IPR027214">
    <property type="entry name" value="Cystatin"/>
</dbReference>
<name>I3SBX7_LOTJA</name>
<dbReference type="PANTHER" id="PTHR11413">
    <property type="entry name" value="CYSTATIN FAMILY MEMBER"/>
    <property type="match status" value="1"/>
</dbReference>
<dbReference type="AlphaFoldDB" id="I3SBX7"/>
<feature type="domain" description="Cystatin" evidence="4">
    <location>
        <begin position="3"/>
        <end position="58"/>
    </location>
</feature>
<dbReference type="CDD" id="cd00042">
    <property type="entry name" value="CY"/>
    <property type="match status" value="1"/>
</dbReference>
<organism evidence="5">
    <name type="scientific">Lotus japonicus</name>
    <name type="common">Lotus corniculatus var. japonicus</name>
    <dbReference type="NCBI Taxonomy" id="34305"/>
    <lineage>
        <taxon>Eukaryota</taxon>
        <taxon>Viridiplantae</taxon>
        <taxon>Streptophyta</taxon>
        <taxon>Embryophyta</taxon>
        <taxon>Tracheophyta</taxon>
        <taxon>Spermatophyta</taxon>
        <taxon>Magnoliopsida</taxon>
        <taxon>eudicotyledons</taxon>
        <taxon>Gunneridae</taxon>
        <taxon>Pentapetalae</taxon>
        <taxon>rosids</taxon>
        <taxon>fabids</taxon>
        <taxon>Fabales</taxon>
        <taxon>Fabaceae</taxon>
        <taxon>Papilionoideae</taxon>
        <taxon>50 kb inversion clade</taxon>
        <taxon>NPAAA clade</taxon>
        <taxon>Hologalegina</taxon>
        <taxon>robinioid clade</taxon>
        <taxon>Loteae</taxon>
        <taxon>Lotus</taxon>
    </lineage>
</organism>
<protein>
    <recommendedName>
        <fullName evidence="3">Cysteine proteinase inhibitor</fullName>
    </recommendedName>
</protein>
<evidence type="ECO:0000256" key="1">
    <source>
        <dbReference type="ARBA" id="ARBA00022690"/>
    </source>
</evidence>
<reference evidence="5" key="1">
    <citation type="submission" date="2012-05" db="EMBL/GenBank/DDBJ databases">
        <authorList>
            <person name="Krishnakumar V."/>
            <person name="Cheung F."/>
            <person name="Xiao Y."/>
            <person name="Chan A."/>
            <person name="Moskal W.A."/>
            <person name="Town C.D."/>
        </authorList>
    </citation>
    <scope>NUCLEOTIDE SEQUENCE</scope>
</reference>